<evidence type="ECO:0000256" key="9">
    <source>
        <dbReference type="SAM" id="Phobius"/>
    </source>
</evidence>
<keyword evidence="7" id="KW-0175">Coiled coil</keyword>
<feature type="compositionally biased region" description="Basic and acidic residues" evidence="8">
    <location>
        <begin position="716"/>
        <end position="725"/>
    </location>
</feature>
<feature type="region of interest" description="Disordered" evidence="8">
    <location>
        <begin position="581"/>
        <end position="665"/>
    </location>
</feature>
<comment type="subcellular location">
    <subcellularLocation>
        <location evidence="1">Membrane</location>
        <topology evidence="1">Multi-pass membrane protein</topology>
    </subcellularLocation>
</comment>
<keyword evidence="6 9" id="KW-0472">Membrane</keyword>
<evidence type="ECO:0000256" key="3">
    <source>
        <dbReference type="ARBA" id="ARBA00015571"/>
    </source>
</evidence>
<dbReference type="Ensembl" id="ENSPCET00000002188.1">
    <property type="protein sequence ID" value="ENSPCEP00000002111.1"/>
    <property type="gene ID" value="ENSPCEG00000001756.1"/>
</dbReference>
<protein>
    <recommendedName>
        <fullName evidence="3">Chloride channel CLIC-like protein 1</fullName>
    </recommendedName>
</protein>
<evidence type="ECO:0000313" key="10">
    <source>
        <dbReference type="Ensembl" id="ENSPCEP00000002111.1"/>
    </source>
</evidence>
<dbReference type="GO" id="GO:0005783">
    <property type="term" value="C:endoplasmic reticulum"/>
    <property type="evidence" value="ECO:0007669"/>
    <property type="project" value="TreeGrafter"/>
</dbReference>
<organism evidence="10 11">
    <name type="scientific">Pelusios castaneus</name>
    <name type="common">West African mud turtle</name>
    <dbReference type="NCBI Taxonomy" id="367368"/>
    <lineage>
        <taxon>Eukaryota</taxon>
        <taxon>Metazoa</taxon>
        <taxon>Chordata</taxon>
        <taxon>Craniata</taxon>
        <taxon>Vertebrata</taxon>
        <taxon>Euteleostomi</taxon>
        <taxon>Archelosauria</taxon>
        <taxon>Testudinata</taxon>
        <taxon>Testudines</taxon>
        <taxon>Pleurodira</taxon>
        <taxon>Pelomedusidae</taxon>
        <taxon>Pelusios</taxon>
    </lineage>
</organism>
<dbReference type="PANTHER" id="PTHR34093">
    <property type="entry name" value="CHLORIDE CHANNEL CLIC-LIKE PROTEIN 1"/>
    <property type="match status" value="1"/>
</dbReference>
<sequence>MGRIAPPPGPRPCFEALAVEITVSRHRFLGPRVCLHPPLALLALYVQRLTPDPGRLSAHITRDIHGTRYRGCWEASISQWVTQTPPRSLSRGPGLTPCASILQIPQHRRSFSFSSITCPPALFEPTSPYQQRTLSIVWFRSPPASLLSLRGGAPSAWIGSSGRGPVSVRWRWRRQRLSGSARWQAGSDGSAARYLWRVAARAEARGERRMLIPLILCAALLIGSCDVQDDEWIDPTDMLNYDAASGTMRRPAKVNYDDTENKKIPDAAVNLPSTAMLSECHGKLESLIQKIEDYEKKEKSTLSESHSIHVLRRYLNKILIEAGRLGLPDKNIGEVHYDAEVILTSQTLSEINKFLREEGWKSSSLDDALSDILINFKHHDYEDWKWRFEDTFGIDPYNMFMVLLCLTCVAVIVTTELWTYIDWFTQIKRILFISFLISFGWNWIFLYKTAFAKHQAEVAKMENYDKVCAEKMDWRESLYEWLRSSWAFRDDPCKKYYETILVNPIWVVPPTKALAVTFTNFVTEPLKHIGQGIGEFIKAIMMEIPVMLQIPVLIIIVVTVLGFFYVAGGSVAALRHLTSHKREPAPSLPPSDKPQWKQINDSTGNPDQNLPFLSRGPYDRGDAPTARDDHLRLQNTSRSPEDLPAGNRQGTQREGPHKEACSCRLPPMSQDQTLCSMKTSTNQKLGETAPEEQKLRMLRVAQEPEKNCETKANCISKEKTNKENSADTTAGIEKKQKDSAHELMEGREKTKESSESSQTTTTKDLLKTP</sequence>
<dbReference type="PANTHER" id="PTHR34093:SF1">
    <property type="entry name" value="CHLORIDE CHANNEL CLIC-LIKE PROTEIN 1"/>
    <property type="match status" value="1"/>
</dbReference>
<feature type="compositionally biased region" description="Polar residues" evidence="8">
    <location>
        <begin position="597"/>
        <end position="608"/>
    </location>
</feature>
<evidence type="ECO:0000256" key="7">
    <source>
        <dbReference type="SAM" id="Coils"/>
    </source>
</evidence>
<feature type="coiled-coil region" evidence="7">
    <location>
        <begin position="277"/>
        <end position="304"/>
    </location>
</feature>
<evidence type="ECO:0000256" key="4">
    <source>
        <dbReference type="ARBA" id="ARBA00022692"/>
    </source>
</evidence>
<accession>A0A8C8RA15</accession>
<keyword evidence="11" id="KW-1185">Reference proteome</keyword>
<dbReference type="Pfam" id="PF05934">
    <property type="entry name" value="MCLC"/>
    <property type="match status" value="1"/>
</dbReference>
<dbReference type="GO" id="GO:0005254">
    <property type="term" value="F:chloride channel activity"/>
    <property type="evidence" value="ECO:0007669"/>
    <property type="project" value="TreeGrafter"/>
</dbReference>
<evidence type="ECO:0000256" key="1">
    <source>
        <dbReference type="ARBA" id="ARBA00004141"/>
    </source>
</evidence>
<comment type="similarity">
    <text evidence="2">Belongs to the chloride channel MCLC family.</text>
</comment>
<reference evidence="10" key="2">
    <citation type="submission" date="2025-09" db="UniProtKB">
        <authorList>
            <consortium name="Ensembl"/>
        </authorList>
    </citation>
    <scope>IDENTIFICATION</scope>
</reference>
<feature type="region of interest" description="Disordered" evidence="8">
    <location>
        <begin position="711"/>
        <end position="769"/>
    </location>
</feature>
<evidence type="ECO:0000256" key="5">
    <source>
        <dbReference type="ARBA" id="ARBA00022989"/>
    </source>
</evidence>
<proteinExistence type="inferred from homology"/>
<dbReference type="AlphaFoldDB" id="A0A8C8RA15"/>
<feature type="compositionally biased region" description="Basic and acidic residues" evidence="8">
    <location>
        <begin position="732"/>
        <end position="754"/>
    </location>
</feature>
<keyword evidence="4 9" id="KW-0812">Transmembrane</keyword>
<feature type="transmembrane region" description="Helical" evidence="9">
    <location>
        <begin position="430"/>
        <end position="447"/>
    </location>
</feature>
<feature type="compositionally biased region" description="Basic and acidic residues" evidence="8">
    <location>
        <begin position="617"/>
        <end position="632"/>
    </location>
</feature>
<evidence type="ECO:0000256" key="2">
    <source>
        <dbReference type="ARBA" id="ARBA00005944"/>
    </source>
</evidence>
<keyword evidence="5 9" id="KW-1133">Transmembrane helix</keyword>
<feature type="transmembrane region" description="Helical" evidence="9">
    <location>
        <begin position="550"/>
        <end position="574"/>
    </location>
</feature>
<evidence type="ECO:0000313" key="11">
    <source>
        <dbReference type="Proteomes" id="UP000694393"/>
    </source>
</evidence>
<dbReference type="InterPro" id="IPR009231">
    <property type="entry name" value="Chloride_chnl_CLIC-like"/>
</dbReference>
<feature type="transmembrane region" description="Helical" evidence="9">
    <location>
        <begin position="397"/>
        <end position="418"/>
    </location>
</feature>
<evidence type="ECO:0000256" key="6">
    <source>
        <dbReference type="ARBA" id="ARBA00023136"/>
    </source>
</evidence>
<reference evidence="10" key="1">
    <citation type="submission" date="2025-08" db="UniProtKB">
        <authorList>
            <consortium name="Ensembl"/>
        </authorList>
    </citation>
    <scope>IDENTIFICATION</scope>
</reference>
<name>A0A8C8RA15_9SAUR</name>
<dbReference type="GO" id="GO:0016020">
    <property type="term" value="C:membrane"/>
    <property type="evidence" value="ECO:0007669"/>
    <property type="project" value="UniProtKB-SubCell"/>
</dbReference>
<dbReference type="Proteomes" id="UP000694393">
    <property type="component" value="Unplaced"/>
</dbReference>
<evidence type="ECO:0000256" key="8">
    <source>
        <dbReference type="SAM" id="MobiDB-lite"/>
    </source>
</evidence>